<name>A0ABZ2F617_METCP</name>
<dbReference type="RefSeq" id="WP_198322955.1">
    <property type="nucleotide sequence ID" value="NZ_CP104311.1"/>
</dbReference>
<accession>A0ABZ2F617</accession>
<organism evidence="1 2">
    <name type="scientific">Methylococcus capsulatus</name>
    <dbReference type="NCBI Taxonomy" id="414"/>
    <lineage>
        <taxon>Bacteria</taxon>
        <taxon>Pseudomonadati</taxon>
        <taxon>Pseudomonadota</taxon>
        <taxon>Gammaproteobacteria</taxon>
        <taxon>Methylococcales</taxon>
        <taxon>Methylococcaceae</taxon>
        <taxon>Methylococcus</taxon>
    </lineage>
</organism>
<evidence type="ECO:0000313" key="1">
    <source>
        <dbReference type="EMBL" id="WWF02682.1"/>
    </source>
</evidence>
<proteinExistence type="predicted"/>
<dbReference type="EMBL" id="CP104311">
    <property type="protein sequence ID" value="WWF02682.1"/>
    <property type="molecule type" value="Genomic_DNA"/>
</dbReference>
<reference evidence="1 2" key="1">
    <citation type="submission" date="2022-09" db="EMBL/GenBank/DDBJ databases">
        <authorList>
            <person name="Giprobiosintez L."/>
        </authorList>
    </citation>
    <scope>NUCLEOTIDE SEQUENCE [LARGE SCALE GENOMIC DNA]</scope>
    <source>
        <strain evidence="2">VKPM-B-12549 (GBS-15)</strain>
    </source>
</reference>
<evidence type="ECO:0000313" key="2">
    <source>
        <dbReference type="Proteomes" id="UP001359308"/>
    </source>
</evidence>
<sequence>MAAPDIRPKGALSRGADFFAASWFVEIDLHRRVDQKSVSALKREKISPYQGSVDPCRHVSPQRLQAVWPEFRQQPGLGLLPERVSLPKDGEALCHDRGPSDPAVRARCHGDESLLFQQVQIVGQCGPITTAISASRVTATGPAIFAATGREN</sequence>
<gene>
    <name evidence="1" type="ORF">N4J17_03460</name>
</gene>
<dbReference type="Proteomes" id="UP001359308">
    <property type="component" value="Chromosome"/>
</dbReference>
<keyword evidence="2" id="KW-1185">Reference proteome</keyword>
<protein>
    <submittedName>
        <fullName evidence="1">Uncharacterized protein</fullName>
    </submittedName>
</protein>